<feature type="signal peptide" evidence="2">
    <location>
        <begin position="1"/>
        <end position="34"/>
    </location>
</feature>
<gene>
    <name evidence="3" type="primary">LOC123175133</name>
</gene>
<dbReference type="Gramene" id="TraesCS1A03G0831700.1">
    <property type="protein sequence ID" value="TraesCS1A03G0831700.1.CDS"/>
    <property type="gene ID" value="TraesCS1A03G0831700"/>
</dbReference>
<protein>
    <recommendedName>
        <fullName evidence="1">rRNA N-glycosylase</fullName>
        <ecNumber evidence="1">3.2.2.22</ecNumber>
    </recommendedName>
</protein>
<dbReference type="PANTHER" id="PTHR33453:SF47">
    <property type="entry name" value="RRNA N-GLYCOSYLASE"/>
    <property type="match status" value="1"/>
</dbReference>
<evidence type="ECO:0000313" key="3">
    <source>
        <dbReference type="EnsemblPlants" id="TraesCS1A02G336600.1"/>
    </source>
</evidence>
<keyword evidence="4" id="KW-1185">Reference proteome</keyword>
<dbReference type="RefSeq" id="XP_044446094.1">
    <property type="nucleotide sequence ID" value="XM_044590159.1"/>
</dbReference>
<evidence type="ECO:0000256" key="2">
    <source>
        <dbReference type="SAM" id="SignalP"/>
    </source>
</evidence>
<reference evidence="3" key="1">
    <citation type="submission" date="2018-08" db="EMBL/GenBank/DDBJ databases">
        <authorList>
            <person name="Rossello M."/>
        </authorList>
    </citation>
    <scope>NUCLEOTIDE SEQUENCE [LARGE SCALE GENOMIC DNA]</scope>
    <source>
        <strain evidence="3">cv. Chinese Spring</strain>
    </source>
</reference>
<sequence length="303" mass="33994">MSPVAGTNGGAIGGAKTKAVFVAIVVLFARTAHGEERAWEHDVRTQEHTELLDTWHNHVIETVEEGFRMKVGGLCDVMAPQREPEDKETVPPATWIKPTLKGRGNDKVTLWFANDNLYFLAYNNLTNKLHTSKGYDAIFVEPFYPLPFGPSYRDLMGVHKGPDGKNIPSHKFLVGVPLGKESLLDAIHVLSSYDPTSTSTPVGDLKIAMAQIILMGPESLRFRPVRDAYILQWGRGETYLTEKVTDYLVKWSEISKVLVWWEWAGRRDFWDPKEAGELADELDIESPEGALGLVDLLLRPEPR</sequence>
<name>A0A3B5Y4P7_WHEAT</name>
<comment type="catalytic activity">
    <reaction evidence="1">
        <text>Endohydrolysis of the N-glycosidic bond at one specific adenosine on the 28S rRNA.</text>
        <dbReference type="EC" id="3.2.2.22"/>
    </reaction>
</comment>
<dbReference type="InterPro" id="IPR001574">
    <property type="entry name" value="Ribosome_inactivat_prot"/>
</dbReference>
<dbReference type="GO" id="GO:0006952">
    <property type="term" value="P:defense response"/>
    <property type="evidence" value="ECO:0007669"/>
    <property type="project" value="UniProtKB-KW"/>
</dbReference>
<dbReference type="EnsemblPlants" id="TraesCS1A02G336600.1">
    <property type="protein sequence ID" value="TraesCS1A02G336600.1"/>
    <property type="gene ID" value="TraesCS1A02G336600"/>
</dbReference>
<comment type="similarity">
    <text evidence="1">Belongs to the ribosome-inactivating protein family.</text>
</comment>
<dbReference type="Gene3D" id="3.40.420.10">
    <property type="entry name" value="Ricin (A subunit), domain 1"/>
    <property type="match status" value="1"/>
</dbReference>
<keyword evidence="1" id="KW-0611">Plant defense</keyword>
<proteinExistence type="inferred from homology"/>
<keyword evidence="1" id="KW-0800">Toxin</keyword>
<dbReference type="InterPro" id="IPR036041">
    <property type="entry name" value="Ribosome-inact_prot_sf"/>
</dbReference>
<dbReference type="OMA" id="RTQEHTE"/>
<dbReference type="EC" id="3.2.2.22" evidence="1"/>
<dbReference type="Gramene" id="TraesLDM1A03G00145220.1">
    <property type="protein sequence ID" value="TraesLDM1A03G00145220.1"/>
    <property type="gene ID" value="TraesLDM1A03G00145220"/>
</dbReference>
<dbReference type="InterPro" id="IPR016138">
    <property type="entry name" value="Ribosome_inactivat_prot_sub1"/>
</dbReference>
<dbReference type="GO" id="GO:0090729">
    <property type="term" value="F:toxin activity"/>
    <property type="evidence" value="ECO:0007669"/>
    <property type="project" value="UniProtKB-KW"/>
</dbReference>
<reference evidence="3" key="2">
    <citation type="submission" date="2018-10" db="UniProtKB">
        <authorList>
            <consortium name="EnsemblPlants"/>
        </authorList>
    </citation>
    <scope>IDENTIFICATION</scope>
</reference>
<evidence type="ECO:0000313" key="4">
    <source>
        <dbReference type="Proteomes" id="UP000019116"/>
    </source>
</evidence>
<evidence type="ECO:0000256" key="1">
    <source>
        <dbReference type="RuleBase" id="RU004915"/>
    </source>
</evidence>
<feature type="chain" id="PRO_5017196366" description="rRNA N-glycosylase" evidence="2">
    <location>
        <begin position="35"/>
        <end position="303"/>
    </location>
</feature>
<dbReference type="Gramene" id="TraesNOR1A03G00146660.1">
    <property type="protein sequence ID" value="TraesNOR1A03G00146660.1"/>
    <property type="gene ID" value="TraesNOR1A03G00146660"/>
</dbReference>
<dbReference type="PANTHER" id="PTHR33453">
    <property type="match status" value="1"/>
</dbReference>
<dbReference type="GeneID" id="123175133"/>
<accession>A0A3B5Y4P7</accession>
<dbReference type="GO" id="GO:0017148">
    <property type="term" value="P:negative regulation of translation"/>
    <property type="evidence" value="ECO:0007669"/>
    <property type="project" value="UniProtKB-KW"/>
</dbReference>
<dbReference type="SMR" id="A0A3B5Y4P7"/>
<dbReference type="Gramene" id="TraesCAD_scaffold_032255_01G000100.1">
    <property type="protein sequence ID" value="TraesCAD_scaffold_032255_01G000100.1"/>
    <property type="gene ID" value="TraesCAD_scaffold_032255_01G000100"/>
</dbReference>
<dbReference type="AlphaFoldDB" id="A0A3B5Y4P7"/>
<dbReference type="Gramene" id="TraesSTA1A03G00146100.1">
    <property type="protein sequence ID" value="TraesSTA1A03G00146100.1"/>
    <property type="gene ID" value="TraesSTA1A03G00146100"/>
</dbReference>
<dbReference type="Gramene" id="TraesCS1A02G336600.1">
    <property type="protein sequence ID" value="TraesCS1A02G336600.1"/>
    <property type="gene ID" value="TraesCS1A02G336600"/>
</dbReference>
<dbReference type="Gramene" id="TraesPARA_EIv1.0_0024020.1">
    <property type="protein sequence ID" value="TraesPARA_EIv1.0_0024020.1.CDS"/>
    <property type="gene ID" value="TraesPARA_EIv1.0_0024020"/>
</dbReference>
<dbReference type="Gramene" id="TraesJAG1A03G00145370.1">
    <property type="protein sequence ID" value="TraesJAG1A03G00145370.1"/>
    <property type="gene ID" value="TraesJAG1A03G00145370"/>
</dbReference>
<dbReference type="Proteomes" id="UP000019116">
    <property type="component" value="Chromosome 1A"/>
</dbReference>
<dbReference type="KEGG" id="taes:123175133"/>
<dbReference type="OrthoDB" id="616245at2759"/>
<keyword evidence="1" id="KW-0378">Hydrolase</keyword>
<keyword evidence="2" id="KW-0732">Signal</keyword>
<dbReference type="Gramene" id="TraesLAC1A03G00148250.1">
    <property type="protein sequence ID" value="TraesLAC1A03G00148250.1"/>
    <property type="gene ID" value="TraesLAC1A03G00148250"/>
</dbReference>
<dbReference type="GO" id="GO:0030598">
    <property type="term" value="F:rRNA N-glycosylase activity"/>
    <property type="evidence" value="ECO:0007669"/>
    <property type="project" value="UniProtKB-EC"/>
</dbReference>
<dbReference type="SUPFAM" id="SSF56371">
    <property type="entry name" value="Ribosome inactivating proteins (RIP)"/>
    <property type="match status" value="1"/>
</dbReference>
<organism evidence="3">
    <name type="scientific">Triticum aestivum</name>
    <name type="common">Wheat</name>
    <dbReference type="NCBI Taxonomy" id="4565"/>
    <lineage>
        <taxon>Eukaryota</taxon>
        <taxon>Viridiplantae</taxon>
        <taxon>Streptophyta</taxon>
        <taxon>Embryophyta</taxon>
        <taxon>Tracheophyta</taxon>
        <taxon>Spermatophyta</taxon>
        <taxon>Magnoliopsida</taxon>
        <taxon>Liliopsida</taxon>
        <taxon>Poales</taxon>
        <taxon>Poaceae</taxon>
        <taxon>BOP clade</taxon>
        <taxon>Pooideae</taxon>
        <taxon>Triticodae</taxon>
        <taxon>Triticeae</taxon>
        <taxon>Triticinae</taxon>
        <taxon>Triticum</taxon>
    </lineage>
</organism>
<keyword evidence="1" id="KW-0652">Protein synthesis inhibitor</keyword>
<dbReference type="Pfam" id="PF00161">
    <property type="entry name" value="RIP"/>
    <property type="match status" value="1"/>
</dbReference>